<gene>
    <name evidence="3" type="ORF">SAMN06295987_102470</name>
</gene>
<keyword evidence="2" id="KW-1133">Transmembrane helix</keyword>
<keyword evidence="2" id="KW-0472">Membrane</keyword>
<feature type="region of interest" description="Disordered" evidence="1">
    <location>
        <begin position="155"/>
        <end position="176"/>
    </location>
</feature>
<evidence type="ECO:0000313" key="4">
    <source>
        <dbReference type="Proteomes" id="UP000190989"/>
    </source>
</evidence>
<dbReference type="Proteomes" id="UP000190989">
    <property type="component" value="Unassembled WGS sequence"/>
</dbReference>
<evidence type="ECO:0000256" key="1">
    <source>
        <dbReference type="SAM" id="MobiDB-lite"/>
    </source>
</evidence>
<dbReference type="STRING" id="428990.SAMN06295987_102470"/>
<dbReference type="AlphaFoldDB" id="A0A1U6HHX3"/>
<reference evidence="4" key="1">
    <citation type="submission" date="2017-02" db="EMBL/GenBank/DDBJ databases">
        <authorList>
            <person name="Varghese N."/>
            <person name="Submissions S."/>
        </authorList>
    </citation>
    <scope>NUCLEOTIDE SEQUENCE [LARGE SCALE GENOMIC DNA]</scope>
    <source>
        <strain evidence="4">SM117</strain>
    </source>
</reference>
<feature type="transmembrane region" description="Helical" evidence="2">
    <location>
        <begin position="6"/>
        <end position="28"/>
    </location>
</feature>
<keyword evidence="2" id="KW-0812">Transmembrane</keyword>
<sequence>MSGRASVGWQTALADLSLILFMVTAAAVSRQPPEAFAKAGKIAEQAGGGAAVSPQSEPLAVYVDAPGAPPLSQWLEQQAVDPRQQLTITAHYGDAPEAQARAMADATRLLEDAGRAGHAARIVVEPGLGPSRVVIAYDAPLVDGEGAVAAQVSLSTNDTQGNAPEVARKLQVSGQS</sequence>
<protein>
    <submittedName>
        <fullName evidence="3">Uncharacterized protein</fullName>
    </submittedName>
</protein>
<evidence type="ECO:0000313" key="3">
    <source>
        <dbReference type="EMBL" id="SLJ95435.1"/>
    </source>
</evidence>
<accession>A0A1U6HHX3</accession>
<dbReference type="RefSeq" id="WP_079730104.1">
    <property type="nucleotide sequence ID" value="NZ_FVZE01000002.1"/>
</dbReference>
<organism evidence="3 4">
    <name type="scientific">Novosphingobium mathurense</name>
    <dbReference type="NCBI Taxonomy" id="428990"/>
    <lineage>
        <taxon>Bacteria</taxon>
        <taxon>Pseudomonadati</taxon>
        <taxon>Pseudomonadota</taxon>
        <taxon>Alphaproteobacteria</taxon>
        <taxon>Sphingomonadales</taxon>
        <taxon>Sphingomonadaceae</taxon>
        <taxon>Novosphingobium</taxon>
    </lineage>
</organism>
<name>A0A1U6HHX3_9SPHN</name>
<evidence type="ECO:0000256" key="2">
    <source>
        <dbReference type="SAM" id="Phobius"/>
    </source>
</evidence>
<keyword evidence="4" id="KW-1185">Reference proteome</keyword>
<proteinExistence type="predicted"/>
<dbReference type="EMBL" id="FVZE01000002">
    <property type="protein sequence ID" value="SLJ95435.1"/>
    <property type="molecule type" value="Genomic_DNA"/>
</dbReference>